<keyword evidence="3 6" id="KW-0812">Transmembrane</keyword>
<keyword evidence="8" id="KW-1185">Reference proteome</keyword>
<sequence length="208" mass="21853">MLAGFLGTSVLLTLMPGPDILFVVGLSAAGSKRDGVAVALGLCSGLLVHITAAALGISAVVYSLPWALHLVKAAGALYLLYLAWLCWKPSDGSGDGGNGAEGGEAVERSFGRLYRRGIWMNVLNPKVSLFFVAFLPSFVVSEGESVPLQMLTLGLVFLLQALVVFTLVAVLANRIGSRFLQSGGMRRWASRVEGALYASLAAWLLLGG</sequence>
<comment type="subcellular location">
    <subcellularLocation>
        <location evidence="1">Cell membrane</location>
        <topology evidence="1">Multi-pass membrane protein</topology>
    </subcellularLocation>
</comment>
<dbReference type="EMBL" id="QXJM01000036">
    <property type="protein sequence ID" value="RIE03590.1"/>
    <property type="molecule type" value="Genomic_DNA"/>
</dbReference>
<evidence type="ECO:0000256" key="1">
    <source>
        <dbReference type="ARBA" id="ARBA00004651"/>
    </source>
</evidence>
<feature type="transmembrane region" description="Helical" evidence="6">
    <location>
        <begin position="36"/>
        <end position="60"/>
    </location>
</feature>
<feature type="transmembrane region" description="Helical" evidence="6">
    <location>
        <begin position="6"/>
        <end position="29"/>
    </location>
</feature>
<evidence type="ECO:0000256" key="2">
    <source>
        <dbReference type="ARBA" id="ARBA00022475"/>
    </source>
</evidence>
<comment type="caution">
    <text evidence="7">The sequence shown here is derived from an EMBL/GenBank/DDBJ whole genome shotgun (WGS) entry which is preliminary data.</text>
</comment>
<gene>
    <name evidence="7" type="ORF">D3H35_11090</name>
</gene>
<dbReference type="AlphaFoldDB" id="A0A398CMX4"/>
<dbReference type="PANTHER" id="PTHR30086:SF20">
    <property type="entry name" value="ARGININE EXPORTER PROTEIN ARGO-RELATED"/>
    <property type="match status" value="1"/>
</dbReference>
<evidence type="ECO:0000256" key="4">
    <source>
        <dbReference type="ARBA" id="ARBA00022989"/>
    </source>
</evidence>
<dbReference type="PANTHER" id="PTHR30086">
    <property type="entry name" value="ARGININE EXPORTER PROTEIN ARGO"/>
    <property type="match status" value="1"/>
</dbReference>
<dbReference type="GO" id="GO:0005886">
    <property type="term" value="C:plasma membrane"/>
    <property type="evidence" value="ECO:0007669"/>
    <property type="project" value="UniProtKB-SubCell"/>
</dbReference>
<keyword evidence="4 6" id="KW-1133">Transmembrane helix</keyword>
<dbReference type="GO" id="GO:0015171">
    <property type="term" value="F:amino acid transmembrane transporter activity"/>
    <property type="evidence" value="ECO:0007669"/>
    <property type="project" value="TreeGrafter"/>
</dbReference>
<evidence type="ECO:0000256" key="6">
    <source>
        <dbReference type="SAM" id="Phobius"/>
    </source>
</evidence>
<accession>A0A398CMX4</accession>
<dbReference type="OrthoDB" id="9784202at2"/>
<reference evidence="7 8" key="1">
    <citation type="submission" date="2018-09" db="EMBL/GenBank/DDBJ databases">
        <title>Cohnella cavernae sp. nov., isolated from a karst cave.</title>
        <authorList>
            <person name="Zhu H."/>
        </authorList>
    </citation>
    <scope>NUCLEOTIDE SEQUENCE [LARGE SCALE GENOMIC DNA]</scope>
    <source>
        <strain evidence="7 8">K2E09-144</strain>
    </source>
</reference>
<evidence type="ECO:0000256" key="5">
    <source>
        <dbReference type="ARBA" id="ARBA00023136"/>
    </source>
</evidence>
<dbReference type="Pfam" id="PF01810">
    <property type="entry name" value="LysE"/>
    <property type="match status" value="1"/>
</dbReference>
<evidence type="ECO:0000256" key="3">
    <source>
        <dbReference type="ARBA" id="ARBA00022692"/>
    </source>
</evidence>
<proteinExistence type="predicted"/>
<protein>
    <submittedName>
        <fullName evidence="7">LysE family translocator</fullName>
    </submittedName>
</protein>
<organism evidence="7 8">
    <name type="scientific">Cohnella faecalis</name>
    <dbReference type="NCBI Taxonomy" id="2315694"/>
    <lineage>
        <taxon>Bacteria</taxon>
        <taxon>Bacillati</taxon>
        <taxon>Bacillota</taxon>
        <taxon>Bacilli</taxon>
        <taxon>Bacillales</taxon>
        <taxon>Paenibacillaceae</taxon>
        <taxon>Cohnella</taxon>
    </lineage>
</organism>
<dbReference type="Proteomes" id="UP000266340">
    <property type="component" value="Unassembled WGS sequence"/>
</dbReference>
<name>A0A398CMX4_9BACL</name>
<feature type="transmembrane region" description="Helical" evidence="6">
    <location>
        <begin position="151"/>
        <end position="176"/>
    </location>
</feature>
<keyword evidence="5 6" id="KW-0472">Membrane</keyword>
<feature type="transmembrane region" description="Helical" evidence="6">
    <location>
        <begin position="118"/>
        <end position="139"/>
    </location>
</feature>
<keyword evidence="2" id="KW-1003">Cell membrane</keyword>
<evidence type="ECO:0000313" key="8">
    <source>
        <dbReference type="Proteomes" id="UP000266340"/>
    </source>
</evidence>
<dbReference type="InterPro" id="IPR001123">
    <property type="entry name" value="LeuE-type"/>
</dbReference>
<feature type="transmembrane region" description="Helical" evidence="6">
    <location>
        <begin position="66"/>
        <end position="87"/>
    </location>
</feature>
<dbReference type="PIRSF" id="PIRSF006324">
    <property type="entry name" value="LeuE"/>
    <property type="match status" value="1"/>
</dbReference>
<evidence type="ECO:0000313" key="7">
    <source>
        <dbReference type="EMBL" id="RIE03590.1"/>
    </source>
</evidence>